<comment type="caution">
    <text evidence="2">The sequence shown here is derived from an EMBL/GenBank/DDBJ whole genome shotgun (WGS) entry which is preliminary data.</text>
</comment>
<dbReference type="PANTHER" id="PTHR21733">
    <property type="entry name" value="CUB_2 DOMAIN-CONTAINING PROTEIN-RELATED-RELATED"/>
    <property type="match status" value="1"/>
</dbReference>
<evidence type="ECO:0008006" key="4">
    <source>
        <dbReference type="Google" id="ProtNLM"/>
    </source>
</evidence>
<dbReference type="Proteomes" id="UP000230233">
    <property type="component" value="Chromosome V"/>
</dbReference>
<sequence length="388" mass="42328">MIVQVFLALFAVCNAQKLFDLKSFPGQSDTQIDATGPYSIYVSASSDDDALLNKITIKSSDNKVQTLLALKNAKAQQNTGLLQPFAITNSAVLSSSLTNDQMSKLTGTLYITTAKQLQNNKGFFVYNVETSEKVPITGDIYPDDVTLVFLNTNYKDQPFMSSTISAWKQAEGSSVYIYEGIPKDTDEKTNSQIFSNPVLLKDKSMKFIPSVEIFSLNLGAFYIKSHKGIQFVIEPTFYDIDNFPTSSKTTTGFYMKPIANPDRKVTIKTGHDNDFQGMTGVNVLGSSIPTNANFGVTGPGNWATTPSETIQSWSAATIADTLSLETTKCVAGEVFVQYYVIQGAENVPSTTMLPGRQTTARIQSTTKSTAMIQLFTSVLIPIVGARIL</sequence>
<evidence type="ECO:0000313" key="2">
    <source>
        <dbReference type="EMBL" id="PIC27164.1"/>
    </source>
</evidence>
<keyword evidence="3" id="KW-1185">Reference proteome</keyword>
<keyword evidence="1" id="KW-0732">Signal</keyword>
<dbReference type="EMBL" id="PDUG01000005">
    <property type="protein sequence ID" value="PIC27164.1"/>
    <property type="molecule type" value="Genomic_DNA"/>
</dbReference>
<feature type="chain" id="PRO_5013875706" description="IgGFc-binding protein N-terminal domain-containing protein" evidence="1">
    <location>
        <begin position="16"/>
        <end position="388"/>
    </location>
</feature>
<accession>A0A2G5TIP6</accession>
<proteinExistence type="predicted"/>
<name>A0A2G5TIP6_9PELO</name>
<dbReference type="InterPro" id="IPR005071">
    <property type="entry name" value="Glycoprotein"/>
</dbReference>
<dbReference type="GO" id="GO:0045087">
    <property type="term" value="P:innate immune response"/>
    <property type="evidence" value="ECO:0007669"/>
    <property type="project" value="TreeGrafter"/>
</dbReference>
<dbReference type="GO" id="GO:0045121">
    <property type="term" value="C:membrane raft"/>
    <property type="evidence" value="ECO:0007669"/>
    <property type="project" value="TreeGrafter"/>
</dbReference>
<evidence type="ECO:0000256" key="1">
    <source>
        <dbReference type="SAM" id="SignalP"/>
    </source>
</evidence>
<dbReference type="STRING" id="1611254.A0A2G5TIP6"/>
<dbReference type="Pfam" id="PF03409">
    <property type="entry name" value="Glycoprotein"/>
    <property type="match status" value="1"/>
</dbReference>
<dbReference type="OrthoDB" id="5790649at2759"/>
<reference evidence="3" key="1">
    <citation type="submission" date="2017-10" db="EMBL/GenBank/DDBJ databases">
        <title>Rapid genome shrinkage in a self-fertile nematode reveals novel sperm competition proteins.</title>
        <authorList>
            <person name="Yin D."/>
            <person name="Schwarz E.M."/>
            <person name="Thomas C.G."/>
            <person name="Felde R.L."/>
            <person name="Korf I.F."/>
            <person name="Cutter A.D."/>
            <person name="Schartner C.M."/>
            <person name="Ralston E.J."/>
            <person name="Meyer B.J."/>
            <person name="Haag E.S."/>
        </authorList>
    </citation>
    <scope>NUCLEOTIDE SEQUENCE [LARGE SCALE GENOMIC DNA]</scope>
    <source>
        <strain evidence="3">JU1422</strain>
    </source>
</reference>
<protein>
    <recommendedName>
        <fullName evidence="4">IgGFc-binding protein N-terminal domain-containing protein</fullName>
    </recommendedName>
</protein>
<gene>
    <name evidence="2" type="primary">Cni-B0024.4</name>
    <name evidence="2" type="synonym">Cnig_chr_V.g19497</name>
    <name evidence="2" type="ORF">B9Z55_019497</name>
</gene>
<feature type="signal peptide" evidence="1">
    <location>
        <begin position="1"/>
        <end position="15"/>
    </location>
</feature>
<organism evidence="2 3">
    <name type="scientific">Caenorhabditis nigoni</name>
    <dbReference type="NCBI Taxonomy" id="1611254"/>
    <lineage>
        <taxon>Eukaryota</taxon>
        <taxon>Metazoa</taxon>
        <taxon>Ecdysozoa</taxon>
        <taxon>Nematoda</taxon>
        <taxon>Chromadorea</taxon>
        <taxon>Rhabditida</taxon>
        <taxon>Rhabditina</taxon>
        <taxon>Rhabditomorpha</taxon>
        <taxon>Rhabditoidea</taxon>
        <taxon>Rhabditidae</taxon>
        <taxon>Peloderinae</taxon>
        <taxon>Caenorhabditis</taxon>
    </lineage>
</organism>
<evidence type="ECO:0000313" key="3">
    <source>
        <dbReference type="Proteomes" id="UP000230233"/>
    </source>
</evidence>
<dbReference type="AlphaFoldDB" id="A0A2G5TIP6"/>
<dbReference type="PANTHER" id="PTHR21733:SF8">
    <property type="entry name" value="DOWNSTREAM OF DAF-16 (REGULATED BY DAF-16)"/>
    <property type="match status" value="1"/>
</dbReference>